<dbReference type="InterPro" id="IPR023298">
    <property type="entry name" value="ATPase_P-typ_TM_dom_sf"/>
</dbReference>
<dbReference type="InterPro" id="IPR008250">
    <property type="entry name" value="ATPase_P-typ_transduc_dom_A_sf"/>
</dbReference>
<feature type="transmembrane region" description="Helical" evidence="10">
    <location>
        <begin position="453"/>
        <end position="474"/>
    </location>
</feature>
<dbReference type="NCBIfam" id="TIGR01494">
    <property type="entry name" value="ATPase_P-type"/>
    <property type="match status" value="1"/>
</dbReference>
<keyword evidence="8 10" id="KW-1133">Transmembrane helix</keyword>
<evidence type="ECO:0000256" key="9">
    <source>
        <dbReference type="ARBA" id="ARBA00023136"/>
    </source>
</evidence>
<feature type="transmembrane region" description="Helical" evidence="10">
    <location>
        <begin position="494"/>
        <end position="520"/>
    </location>
</feature>
<dbReference type="SUPFAM" id="SSF81660">
    <property type="entry name" value="Metal cation-transporting ATPase, ATP-binding domain N"/>
    <property type="match status" value="1"/>
</dbReference>
<evidence type="ECO:0000256" key="3">
    <source>
        <dbReference type="ARBA" id="ARBA00022692"/>
    </source>
</evidence>
<dbReference type="InterPro" id="IPR006121">
    <property type="entry name" value="HMA_dom"/>
</dbReference>
<feature type="transmembrane region" description="Helical" evidence="10">
    <location>
        <begin position="359"/>
        <end position="381"/>
    </location>
</feature>
<dbReference type="Gene3D" id="3.40.1110.10">
    <property type="entry name" value="Calcium-transporting ATPase, cytoplasmic domain N"/>
    <property type="match status" value="1"/>
</dbReference>
<dbReference type="SFLD" id="SFLDS00003">
    <property type="entry name" value="Haloacid_Dehalogenase"/>
    <property type="match status" value="1"/>
</dbReference>
<keyword evidence="5 10" id="KW-0547">Nucleotide-binding</keyword>
<dbReference type="SUPFAM" id="SSF56784">
    <property type="entry name" value="HAD-like"/>
    <property type="match status" value="1"/>
</dbReference>
<evidence type="ECO:0000256" key="8">
    <source>
        <dbReference type="ARBA" id="ARBA00022989"/>
    </source>
</evidence>
<keyword evidence="4 10" id="KW-0479">Metal-binding</keyword>
<keyword evidence="7" id="KW-1278">Translocase</keyword>
<dbReference type="PROSITE" id="PS00154">
    <property type="entry name" value="ATPASE_E1_E2"/>
    <property type="match status" value="1"/>
</dbReference>
<dbReference type="AlphaFoldDB" id="A0AAV9X0Z8"/>
<dbReference type="InterPro" id="IPR027256">
    <property type="entry name" value="P-typ_ATPase_IB"/>
</dbReference>
<dbReference type="PROSITE" id="PS50846">
    <property type="entry name" value="HMA_2"/>
    <property type="match status" value="1"/>
</dbReference>
<organism evidence="12 13">
    <name type="scientific">Orbilia ellipsospora</name>
    <dbReference type="NCBI Taxonomy" id="2528407"/>
    <lineage>
        <taxon>Eukaryota</taxon>
        <taxon>Fungi</taxon>
        <taxon>Dikarya</taxon>
        <taxon>Ascomycota</taxon>
        <taxon>Pezizomycotina</taxon>
        <taxon>Orbiliomycetes</taxon>
        <taxon>Orbiliales</taxon>
        <taxon>Orbiliaceae</taxon>
        <taxon>Orbilia</taxon>
    </lineage>
</organism>
<dbReference type="InterPro" id="IPR001757">
    <property type="entry name" value="P_typ_ATPase"/>
</dbReference>
<evidence type="ECO:0000256" key="1">
    <source>
        <dbReference type="ARBA" id="ARBA00004141"/>
    </source>
</evidence>
<evidence type="ECO:0000256" key="5">
    <source>
        <dbReference type="ARBA" id="ARBA00022741"/>
    </source>
</evidence>
<protein>
    <recommendedName>
        <fullName evidence="11">HMA domain-containing protein</fullName>
    </recommendedName>
</protein>
<dbReference type="SUPFAM" id="SSF55008">
    <property type="entry name" value="HMA, heavy metal-associated domain"/>
    <property type="match status" value="2"/>
</dbReference>
<dbReference type="InterPro" id="IPR059000">
    <property type="entry name" value="ATPase_P-type_domA"/>
</dbReference>
<evidence type="ECO:0000256" key="6">
    <source>
        <dbReference type="ARBA" id="ARBA00022840"/>
    </source>
</evidence>
<evidence type="ECO:0000313" key="12">
    <source>
        <dbReference type="EMBL" id="KAK6531671.1"/>
    </source>
</evidence>
<feature type="transmembrane region" description="Helical" evidence="10">
    <location>
        <begin position="666"/>
        <end position="687"/>
    </location>
</feature>
<evidence type="ECO:0000256" key="4">
    <source>
        <dbReference type="ARBA" id="ARBA00022723"/>
    </source>
</evidence>
<sequence length="1141" mass="123950">MAEEEKGVLIKTTLFISNIHCPTCTSLIDSTLSSLSPPPISHNASILSNRVEVLHSPLLSSQRIVDALHEVGFDIESCLSSNDDGEPHRVSIKRSSYLLEGLGGTLVRRIDSKKRKRHEEVCGQCLSEKNGSTSGLIPLHTNVYGDAHASPAVPSTAASPTLESVIVRKPDGDDAEKWHATLSIQGMTCSACVNNIRNQLKKHPFIEKAEVSALTHSGNIVFFGKSHVNLIIDSIEDGGYDAELVDLVPFDVNEFESRERTMTLQIEGLHCPNCPPRIMEVIQNFASSQVTIVKPLTSLKYPEITFKYTPQPDITARKLIEALGAVDPAFKVTVKLSQTLEDRSASVHKAEVRRIAIRLLLSVICAIPAFIIGIVFMVLLPGNHKLKMWAERPVWKGNVTIAEWSLMIISTPVYFFAADLFHVRALQELRGLWSQKNPKPVWKKFLKFGSMNLLMSLGTTIAYFSSIALLAISASQQPQVQSGEISHATYFDSVVFLTMFLLFGKFHLCQAVYLAVMLTYTGRLLESYSKAKSANAVSLLGNLRPKEAKLISQSSPSDPSSTSTETISVELLEVGDHVLVPHGHSPPLDGKIISGEGQFDESALTGESRLVLKTVGDGVFAGTVNQGQAITVEIKSISGKSMLDNIVRIVREGQVQRAPIERVADLIIGYFVPVVSYLAVTTWIIWLSLGYSGAIPQNWLEGNQGGWALWSMTFAIAVFVIACPCGIGLAAPTALFIGTGLAARYGILAKGGGEAFQEASWLDAVVFDKTGTLTMGGEPEVGDAVFVTNEDDVKKVVLGVTEGLESASGHPLAKALLEYAKSQTFKSLERLSVEEVPGRGVFGRFKIDGTEVEAYIGNEAFMHEKNVIITDTVQISLDKWKTEAKSVIILAACTTSETQPTILNVTATPTILAYFSVSDQIRPEASFVISELGKLGINVYMITGDNATTAAAVARTIGIAPDHVIAGVLPHEKAEKVKYLQHAAKLRRRSGISALFHRKRNVDNVNTRPRVAMVGDGINDSPALVTADVGIAIGSGSDIALSSASFILLREDLRQVLVLLELARKVIRRVKFNFFWAAVYNVIGIPIAAGVLYGYQRTRLDPSWAALAMAGSSVSVVGSSLLLRSQLRGVGFRVRKEWRGE</sequence>
<dbReference type="GO" id="GO:0005507">
    <property type="term" value="F:copper ion binding"/>
    <property type="evidence" value="ECO:0007669"/>
    <property type="project" value="TreeGrafter"/>
</dbReference>
<dbReference type="Gene3D" id="3.40.50.1000">
    <property type="entry name" value="HAD superfamily/HAD-like"/>
    <property type="match status" value="1"/>
</dbReference>
<dbReference type="NCBIfam" id="TIGR01525">
    <property type="entry name" value="ATPase-IB_hvy"/>
    <property type="match status" value="1"/>
</dbReference>
<dbReference type="Proteomes" id="UP001365542">
    <property type="component" value="Unassembled WGS sequence"/>
</dbReference>
<dbReference type="PRINTS" id="PR00119">
    <property type="entry name" value="CATATPASE"/>
</dbReference>
<dbReference type="PANTHER" id="PTHR43520:SF32">
    <property type="entry name" value="COPPER RESISTANCE P-TYPE ATPASE (EUROFUNG)"/>
    <property type="match status" value="1"/>
</dbReference>
<reference evidence="12 13" key="1">
    <citation type="submission" date="2019-10" db="EMBL/GenBank/DDBJ databases">
        <authorList>
            <person name="Palmer J.M."/>
        </authorList>
    </citation>
    <scope>NUCLEOTIDE SEQUENCE [LARGE SCALE GENOMIC DNA]</scope>
    <source>
        <strain evidence="12 13">TWF694</strain>
    </source>
</reference>
<keyword evidence="13" id="KW-1185">Reference proteome</keyword>
<evidence type="ECO:0000313" key="13">
    <source>
        <dbReference type="Proteomes" id="UP001365542"/>
    </source>
</evidence>
<dbReference type="GO" id="GO:0005524">
    <property type="term" value="F:ATP binding"/>
    <property type="evidence" value="ECO:0007669"/>
    <property type="project" value="UniProtKB-UniRule"/>
</dbReference>
<gene>
    <name evidence="12" type="ORF">TWF694_002847</name>
</gene>
<dbReference type="GO" id="GO:0055070">
    <property type="term" value="P:copper ion homeostasis"/>
    <property type="evidence" value="ECO:0007669"/>
    <property type="project" value="TreeGrafter"/>
</dbReference>
<dbReference type="InterPro" id="IPR018303">
    <property type="entry name" value="ATPase_P-typ_P_site"/>
</dbReference>
<feature type="transmembrane region" description="Helical" evidence="10">
    <location>
        <begin position="1102"/>
        <end position="1123"/>
    </location>
</feature>
<dbReference type="Pfam" id="PF00403">
    <property type="entry name" value="HMA"/>
    <property type="match status" value="1"/>
</dbReference>
<dbReference type="Pfam" id="PF00702">
    <property type="entry name" value="Hydrolase"/>
    <property type="match status" value="1"/>
</dbReference>
<dbReference type="FunFam" id="2.70.150.10:FF:000068">
    <property type="entry name" value="Copper resistance-associated P-type ATPase"/>
    <property type="match status" value="1"/>
</dbReference>
<dbReference type="InterPro" id="IPR044492">
    <property type="entry name" value="P_typ_ATPase_HD_dom"/>
</dbReference>
<dbReference type="SFLD" id="SFLDF00027">
    <property type="entry name" value="p-type_atpase"/>
    <property type="match status" value="1"/>
</dbReference>
<dbReference type="GO" id="GO:0043682">
    <property type="term" value="F:P-type divalent copper transporter activity"/>
    <property type="evidence" value="ECO:0007669"/>
    <property type="project" value="TreeGrafter"/>
</dbReference>
<dbReference type="CDD" id="cd00371">
    <property type="entry name" value="HMA"/>
    <property type="match status" value="1"/>
</dbReference>
<feature type="transmembrane region" description="Helical" evidence="10">
    <location>
        <begin position="401"/>
        <end position="421"/>
    </location>
</feature>
<keyword evidence="9 10" id="KW-0472">Membrane</keyword>
<name>A0AAV9X0Z8_9PEZI</name>
<dbReference type="Pfam" id="PF00122">
    <property type="entry name" value="E1-E2_ATPase"/>
    <property type="match status" value="1"/>
</dbReference>
<dbReference type="GO" id="GO:0016887">
    <property type="term" value="F:ATP hydrolysis activity"/>
    <property type="evidence" value="ECO:0007669"/>
    <property type="project" value="InterPro"/>
</dbReference>
<dbReference type="SFLD" id="SFLDG00002">
    <property type="entry name" value="C1.7:_P-type_atpase_like"/>
    <property type="match status" value="1"/>
</dbReference>
<dbReference type="SUPFAM" id="SSF81665">
    <property type="entry name" value="Calcium ATPase, transmembrane domain M"/>
    <property type="match status" value="1"/>
</dbReference>
<dbReference type="Gene3D" id="3.30.70.100">
    <property type="match status" value="2"/>
</dbReference>
<dbReference type="FunFam" id="3.30.70.100:FF:000001">
    <property type="entry name" value="ATPase copper transporting beta"/>
    <property type="match status" value="1"/>
</dbReference>
<evidence type="ECO:0000256" key="7">
    <source>
        <dbReference type="ARBA" id="ARBA00022967"/>
    </source>
</evidence>
<accession>A0AAV9X0Z8</accession>
<evidence type="ECO:0000256" key="2">
    <source>
        <dbReference type="ARBA" id="ARBA00006024"/>
    </source>
</evidence>
<dbReference type="InterPro" id="IPR036163">
    <property type="entry name" value="HMA_dom_sf"/>
</dbReference>
<dbReference type="SUPFAM" id="SSF81653">
    <property type="entry name" value="Calcium ATPase, transduction domain A"/>
    <property type="match status" value="1"/>
</dbReference>
<dbReference type="GO" id="GO:0016020">
    <property type="term" value="C:membrane"/>
    <property type="evidence" value="ECO:0007669"/>
    <property type="project" value="UniProtKB-SubCell"/>
</dbReference>
<keyword evidence="6 10" id="KW-0067">ATP-binding</keyword>
<dbReference type="InterPro" id="IPR036412">
    <property type="entry name" value="HAD-like_sf"/>
</dbReference>
<dbReference type="EMBL" id="JAVHJO010000012">
    <property type="protein sequence ID" value="KAK6531671.1"/>
    <property type="molecule type" value="Genomic_DNA"/>
</dbReference>
<feature type="transmembrane region" description="Helical" evidence="10">
    <location>
        <begin position="707"/>
        <end position="737"/>
    </location>
</feature>
<proteinExistence type="inferred from homology"/>
<dbReference type="PANTHER" id="PTHR43520">
    <property type="entry name" value="ATP7, ISOFORM B"/>
    <property type="match status" value="1"/>
</dbReference>
<comment type="subcellular location">
    <subcellularLocation>
        <location evidence="1">Membrane</location>
        <topology evidence="1">Multi-pass membrane protein</topology>
    </subcellularLocation>
</comment>
<keyword evidence="3 10" id="KW-0812">Transmembrane</keyword>
<dbReference type="InterPro" id="IPR023299">
    <property type="entry name" value="ATPase_P-typ_cyto_dom_N"/>
</dbReference>
<comment type="similarity">
    <text evidence="2 10">Belongs to the cation transport ATPase (P-type) (TC 3.A.3) family. Type IB subfamily.</text>
</comment>
<evidence type="ECO:0000256" key="10">
    <source>
        <dbReference type="RuleBase" id="RU362081"/>
    </source>
</evidence>
<comment type="caution">
    <text evidence="12">The sequence shown here is derived from an EMBL/GenBank/DDBJ whole genome shotgun (WGS) entry which is preliminary data.</text>
</comment>
<dbReference type="Gene3D" id="2.70.150.10">
    <property type="entry name" value="Calcium-transporting ATPase, cytoplasmic transduction domain A"/>
    <property type="match status" value="1"/>
</dbReference>
<feature type="transmembrane region" description="Helical" evidence="10">
    <location>
        <begin position="1074"/>
        <end position="1096"/>
    </location>
</feature>
<dbReference type="InterPro" id="IPR023214">
    <property type="entry name" value="HAD_sf"/>
</dbReference>
<evidence type="ECO:0000259" key="11">
    <source>
        <dbReference type="PROSITE" id="PS50846"/>
    </source>
</evidence>
<feature type="domain" description="HMA" evidence="11">
    <location>
        <begin position="178"/>
        <end position="243"/>
    </location>
</feature>